<gene>
    <name evidence="1" type="ORF">GPM918_LOCUS38266</name>
    <name evidence="2" type="ORF">OVA965_LOCUS45283</name>
    <name evidence="3" type="ORF">SRO942_LOCUS39080</name>
    <name evidence="4" type="ORF">TMI583_LOCUS48648</name>
</gene>
<dbReference type="Proteomes" id="UP000681722">
    <property type="component" value="Unassembled WGS sequence"/>
</dbReference>
<dbReference type="Proteomes" id="UP000663829">
    <property type="component" value="Unassembled WGS sequence"/>
</dbReference>
<dbReference type="AlphaFoldDB" id="A0A815VP55"/>
<dbReference type="Proteomes" id="UP000682733">
    <property type="component" value="Unassembled WGS sequence"/>
</dbReference>
<reference evidence="1" key="1">
    <citation type="submission" date="2021-02" db="EMBL/GenBank/DDBJ databases">
        <authorList>
            <person name="Nowell W R."/>
        </authorList>
    </citation>
    <scope>NUCLEOTIDE SEQUENCE</scope>
</reference>
<organism evidence="1 5">
    <name type="scientific">Didymodactylos carnosus</name>
    <dbReference type="NCBI Taxonomy" id="1234261"/>
    <lineage>
        <taxon>Eukaryota</taxon>
        <taxon>Metazoa</taxon>
        <taxon>Spiralia</taxon>
        <taxon>Gnathifera</taxon>
        <taxon>Rotifera</taxon>
        <taxon>Eurotatoria</taxon>
        <taxon>Bdelloidea</taxon>
        <taxon>Philodinida</taxon>
        <taxon>Philodinidae</taxon>
        <taxon>Didymodactylos</taxon>
    </lineage>
</organism>
<evidence type="ECO:0000313" key="1">
    <source>
        <dbReference type="EMBL" id="CAF1534780.1"/>
    </source>
</evidence>
<dbReference type="EMBL" id="CAJOBA010100741">
    <property type="protein sequence ID" value="CAF4519172.1"/>
    <property type="molecule type" value="Genomic_DNA"/>
</dbReference>
<sequence>MYREQMTAKVQEFIDKEVFTSALVIPCPSDNYNSKTFFNLRQSDDQNKNALVNNDELNTTVNTILYLSDTDLTSNTSFRYLPVAFSADSLEAPFGYDELRVNHDKTIN</sequence>
<dbReference type="Proteomes" id="UP000677228">
    <property type="component" value="Unassembled WGS sequence"/>
</dbReference>
<evidence type="ECO:0000313" key="2">
    <source>
        <dbReference type="EMBL" id="CAF1660975.1"/>
    </source>
</evidence>
<protein>
    <submittedName>
        <fullName evidence="1">Uncharacterized protein</fullName>
    </submittedName>
</protein>
<name>A0A815VP55_9BILA</name>
<dbReference type="EMBL" id="CAJOBC010090786">
    <property type="protein sequence ID" value="CAF4394497.1"/>
    <property type="molecule type" value="Genomic_DNA"/>
</dbReference>
<evidence type="ECO:0000313" key="5">
    <source>
        <dbReference type="Proteomes" id="UP000663829"/>
    </source>
</evidence>
<keyword evidence="5" id="KW-1185">Reference proteome</keyword>
<accession>A0A815VP55</accession>
<dbReference type="EMBL" id="CAJNOQ010025185">
    <property type="protein sequence ID" value="CAF1534780.1"/>
    <property type="molecule type" value="Genomic_DNA"/>
</dbReference>
<evidence type="ECO:0000313" key="3">
    <source>
        <dbReference type="EMBL" id="CAF4394497.1"/>
    </source>
</evidence>
<comment type="caution">
    <text evidence="1">The sequence shown here is derived from an EMBL/GenBank/DDBJ whole genome shotgun (WGS) entry which is preliminary data.</text>
</comment>
<proteinExistence type="predicted"/>
<evidence type="ECO:0000313" key="4">
    <source>
        <dbReference type="EMBL" id="CAF4519172.1"/>
    </source>
</evidence>
<dbReference type="EMBL" id="CAJNOK010070162">
    <property type="protein sequence ID" value="CAF1660975.1"/>
    <property type="molecule type" value="Genomic_DNA"/>
</dbReference>